<organism evidence="1 2">
    <name type="scientific">Lunatimonas lonarensis</name>
    <dbReference type="NCBI Taxonomy" id="1232681"/>
    <lineage>
        <taxon>Bacteria</taxon>
        <taxon>Pseudomonadati</taxon>
        <taxon>Bacteroidota</taxon>
        <taxon>Cytophagia</taxon>
        <taxon>Cytophagales</taxon>
        <taxon>Cyclobacteriaceae</taxon>
    </lineage>
</organism>
<evidence type="ECO:0000313" key="2">
    <source>
        <dbReference type="Proteomes" id="UP000013909"/>
    </source>
</evidence>
<proteinExistence type="predicted"/>
<dbReference type="Proteomes" id="UP000013909">
    <property type="component" value="Unassembled WGS sequence"/>
</dbReference>
<sequence length="55" mass="6533">MFFIDILYDILSVYITKEQPKPKFTGNERIRQVNVETKKEGKFTDGDSFYTPKQQ</sequence>
<reference evidence="1 2" key="1">
    <citation type="submission" date="2013-02" db="EMBL/GenBank/DDBJ databases">
        <title>A novel strain isolated from Lonar lake, Maharashtra, India.</title>
        <authorList>
            <person name="Singh A."/>
        </authorList>
    </citation>
    <scope>NUCLEOTIDE SEQUENCE [LARGE SCALE GENOMIC DNA]</scope>
    <source>
        <strain evidence="1 2">AK24</strain>
    </source>
</reference>
<accession>R7ZRT0</accession>
<dbReference type="STRING" id="1232681.ADIS_2764"/>
<name>R7ZRT0_9BACT</name>
<dbReference type="AlphaFoldDB" id="R7ZRT0"/>
<keyword evidence="2" id="KW-1185">Reference proteome</keyword>
<dbReference type="EMBL" id="AQHR01000079">
    <property type="protein sequence ID" value="EON76753.1"/>
    <property type="molecule type" value="Genomic_DNA"/>
</dbReference>
<gene>
    <name evidence="1" type="ORF">ADIS_2764</name>
</gene>
<evidence type="ECO:0000313" key="1">
    <source>
        <dbReference type="EMBL" id="EON76753.1"/>
    </source>
</evidence>
<protein>
    <submittedName>
        <fullName evidence="1">Uncharacterized protein</fullName>
    </submittedName>
</protein>
<comment type="caution">
    <text evidence="1">The sequence shown here is derived from an EMBL/GenBank/DDBJ whole genome shotgun (WGS) entry which is preliminary data.</text>
</comment>